<reference evidence="7 8" key="1">
    <citation type="submission" date="2018-04" db="EMBL/GenBank/DDBJ databases">
        <title>Chitinophaga fuyangensis sp. nov., isolated from soil in a chemical factory.</title>
        <authorList>
            <person name="Chen K."/>
        </authorList>
    </citation>
    <scope>NUCLEOTIDE SEQUENCE [LARGE SCALE GENOMIC DNA]</scope>
    <source>
        <strain evidence="7 8">LY-1</strain>
    </source>
</reference>
<evidence type="ECO:0000256" key="2">
    <source>
        <dbReference type="ARBA" id="ARBA00023015"/>
    </source>
</evidence>
<protein>
    <recommendedName>
        <fullName evidence="6">HTH tetR-type domain-containing protein</fullName>
    </recommendedName>
</protein>
<evidence type="ECO:0000259" key="6">
    <source>
        <dbReference type="PROSITE" id="PS50977"/>
    </source>
</evidence>
<dbReference type="SUPFAM" id="SSF46689">
    <property type="entry name" value="Homeodomain-like"/>
    <property type="match status" value="1"/>
</dbReference>
<dbReference type="Gene3D" id="1.10.357.10">
    <property type="entry name" value="Tetracycline Repressor, domain 2"/>
    <property type="match status" value="1"/>
</dbReference>
<accession>A0A2T7BLI2</accession>
<keyword evidence="8" id="KW-1185">Reference proteome</keyword>
<proteinExistence type="predicted"/>
<organism evidence="7 8">
    <name type="scientific">Chitinophaga parva</name>
    <dbReference type="NCBI Taxonomy" id="2169414"/>
    <lineage>
        <taxon>Bacteria</taxon>
        <taxon>Pseudomonadati</taxon>
        <taxon>Bacteroidota</taxon>
        <taxon>Chitinophagia</taxon>
        <taxon>Chitinophagales</taxon>
        <taxon>Chitinophagaceae</taxon>
        <taxon>Chitinophaga</taxon>
    </lineage>
</organism>
<name>A0A2T7BLI2_9BACT</name>
<dbReference type="Proteomes" id="UP000244450">
    <property type="component" value="Unassembled WGS sequence"/>
</dbReference>
<dbReference type="PRINTS" id="PR00455">
    <property type="entry name" value="HTHTETR"/>
</dbReference>
<dbReference type="EMBL" id="QCYK01000001">
    <property type="protein sequence ID" value="PUZ28490.1"/>
    <property type="molecule type" value="Genomic_DNA"/>
</dbReference>
<dbReference type="GO" id="GO:0003700">
    <property type="term" value="F:DNA-binding transcription factor activity"/>
    <property type="evidence" value="ECO:0007669"/>
    <property type="project" value="TreeGrafter"/>
</dbReference>
<evidence type="ECO:0000256" key="4">
    <source>
        <dbReference type="ARBA" id="ARBA00023163"/>
    </source>
</evidence>
<dbReference type="AlphaFoldDB" id="A0A2T7BLI2"/>
<evidence type="ECO:0000313" key="7">
    <source>
        <dbReference type="EMBL" id="PUZ28490.1"/>
    </source>
</evidence>
<dbReference type="Pfam" id="PF00440">
    <property type="entry name" value="TetR_N"/>
    <property type="match status" value="1"/>
</dbReference>
<keyword evidence="1" id="KW-0678">Repressor</keyword>
<feature type="domain" description="HTH tetR-type" evidence="6">
    <location>
        <begin position="1"/>
        <end position="61"/>
    </location>
</feature>
<dbReference type="OrthoDB" id="881297at2"/>
<gene>
    <name evidence="7" type="ORF">DCC81_03120</name>
</gene>
<evidence type="ECO:0000256" key="3">
    <source>
        <dbReference type="ARBA" id="ARBA00023125"/>
    </source>
</evidence>
<feature type="DNA-binding region" description="H-T-H motif" evidence="5">
    <location>
        <begin position="24"/>
        <end position="43"/>
    </location>
</feature>
<dbReference type="InterPro" id="IPR001647">
    <property type="entry name" value="HTH_TetR"/>
</dbReference>
<sequence>MNVRERILDTALRLFRTYGMKSVTMFDISRECGISKKTVYEHFTDKDALINESIDFMLSQRGSQINQCAESDNAIAELLESLQYSEQFAQAINPVMFYELRKYHPDAWAKVDAFKQQTALPTIRKNLDRGIAEGLFHNNMNLDVIARMRQLQLESVFSPEQYPATHYNHHEVLAELTWHYIQGVATLKGMEVAGNYRDAMVAVPVH</sequence>
<evidence type="ECO:0000256" key="5">
    <source>
        <dbReference type="PROSITE-ProRule" id="PRU00335"/>
    </source>
</evidence>
<dbReference type="PROSITE" id="PS50977">
    <property type="entry name" value="HTH_TETR_2"/>
    <property type="match status" value="1"/>
</dbReference>
<dbReference type="GO" id="GO:0000976">
    <property type="term" value="F:transcription cis-regulatory region binding"/>
    <property type="evidence" value="ECO:0007669"/>
    <property type="project" value="TreeGrafter"/>
</dbReference>
<comment type="caution">
    <text evidence="7">The sequence shown here is derived from an EMBL/GenBank/DDBJ whole genome shotgun (WGS) entry which is preliminary data.</text>
</comment>
<dbReference type="InterPro" id="IPR009057">
    <property type="entry name" value="Homeodomain-like_sf"/>
</dbReference>
<evidence type="ECO:0000313" key="8">
    <source>
        <dbReference type="Proteomes" id="UP000244450"/>
    </source>
</evidence>
<dbReference type="PANTHER" id="PTHR30055:SF175">
    <property type="entry name" value="HTH-TYPE TRANSCRIPTIONAL REPRESSOR KSTR2"/>
    <property type="match status" value="1"/>
</dbReference>
<keyword evidence="3 5" id="KW-0238">DNA-binding</keyword>
<keyword evidence="2" id="KW-0805">Transcription regulation</keyword>
<dbReference type="SUPFAM" id="SSF48498">
    <property type="entry name" value="Tetracyclin repressor-like, C-terminal domain"/>
    <property type="match status" value="1"/>
</dbReference>
<dbReference type="PANTHER" id="PTHR30055">
    <property type="entry name" value="HTH-TYPE TRANSCRIPTIONAL REGULATOR RUTR"/>
    <property type="match status" value="1"/>
</dbReference>
<dbReference type="InterPro" id="IPR036271">
    <property type="entry name" value="Tet_transcr_reg_TetR-rel_C_sf"/>
</dbReference>
<keyword evidence="4" id="KW-0804">Transcription</keyword>
<evidence type="ECO:0000256" key="1">
    <source>
        <dbReference type="ARBA" id="ARBA00022491"/>
    </source>
</evidence>
<dbReference type="InterPro" id="IPR050109">
    <property type="entry name" value="HTH-type_TetR-like_transc_reg"/>
</dbReference>